<dbReference type="PANTHER" id="PTHR23255">
    <property type="entry name" value="TRANSFORMING GROWTH FACTOR-BETA RECEPTOR TYPE I AND II"/>
    <property type="match status" value="1"/>
</dbReference>
<dbReference type="InterPro" id="IPR011009">
    <property type="entry name" value="Kinase-like_dom_sf"/>
</dbReference>
<keyword evidence="10" id="KW-0067">ATP-binding</keyword>
<dbReference type="PROSITE" id="PS50011">
    <property type="entry name" value="PROTEIN_KINASE_DOM"/>
    <property type="match status" value="1"/>
</dbReference>
<evidence type="ECO:0000313" key="15">
    <source>
        <dbReference type="EMBL" id="CBY42491.1"/>
    </source>
</evidence>
<sequence>YVAPEFLKLEVQNELFNPFMDLTKADIYSTALVLWELLNRTVGFFGADQDSLPEYQQPYDGMVQSEPTLPDMKVIVVDQRQRPPIPGAIQERLSTGANDSPSSVNRLDVLVGIVTECWTEKPATRLKALRIKKDILPLLTVNDPLQSNR</sequence>
<keyword evidence="8" id="KW-0547">Nucleotide-binding</keyword>
<dbReference type="InterPro" id="IPR000333">
    <property type="entry name" value="TGFB_receptor"/>
</dbReference>
<keyword evidence="13" id="KW-0675">Receptor</keyword>
<keyword evidence="4" id="KW-0723">Serine/threonine-protein kinase</keyword>
<dbReference type="AlphaFoldDB" id="E4Z463"/>
<evidence type="ECO:0000259" key="14">
    <source>
        <dbReference type="PROSITE" id="PS50011"/>
    </source>
</evidence>
<proteinExistence type="inferred from homology"/>
<feature type="domain" description="Protein kinase" evidence="14">
    <location>
        <begin position="1"/>
        <end position="139"/>
    </location>
</feature>
<gene>
    <name evidence="15" type="ORF">GSOID_T00026188001</name>
</gene>
<protein>
    <recommendedName>
        <fullName evidence="3">receptor protein serine/threonine kinase</fullName>
        <ecNumber evidence="3">2.7.11.30</ecNumber>
    </recommendedName>
</protein>
<keyword evidence="7" id="KW-0732">Signal</keyword>
<evidence type="ECO:0000256" key="11">
    <source>
        <dbReference type="ARBA" id="ARBA00022989"/>
    </source>
</evidence>
<evidence type="ECO:0000256" key="6">
    <source>
        <dbReference type="ARBA" id="ARBA00022692"/>
    </source>
</evidence>
<reference evidence="15" key="1">
    <citation type="journal article" date="2010" name="Science">
        <title>Plasticity of animal genome architecture unmasked by rapid evolution of a pelagic tunicate.</title>
        <authorList>
            <person name="Denoeud F."/>
            <person name="Henriet S."/>
            <person name="Mungpakdee S."/>
            <person name="Aury J.M."/>
            <person name="Da Silva C."/>
            <person name="Brinkmann H."/>
            <person name="Mikhaleva J."/>
            <person name="Olsen L.C."/>
            <person name="Jubin C."/>
            <person name="Canestro C."/>
            <person name="Bouquet J.M."/>
            <person name="Danks G."/>
            <person name="Poulain J."/>
            <person name="Campsteijn C."/>
            <person name="Adamski M."/>
            <person name="Cross I."/>
            <person name="Yadetie F."/>
            <person name="Muffato M."/>
            <person name="Louis A."/>
            <person name="Butcher S."/>
            <person name="Tsagkogeorga G."/>
            <person name="Konrad A."/>
            <person name="Singh S."/>
            <person name="Jensen M.F."/>
            <person name="Cong E.H."/>
            <person name="Eikeseth-Otteraa H."/>
            <person name="Noel B."/>
            <person name="Anthouard V."/>
            <person name="Porcel B.M."/>
            <person name="Kachouri-Lafond R."/>
            <person name="Nishino A."/>
            <person name="Ugolini M."/>
            <person name="Chourrout P."/>
            <person name="Nishida H."/>
            <person name="Aasland R."/>
            <person name="Huzurbazar S."/>
            <person name="Westhof E."/>
            <person name="Delsuc F."/>
            <person name="Lehrach H."/>
            <person name="Reinhardt R."/>
            <person name="Weissenbach J."/>
            <person name="Roy S.W."/>
            <person name="Artiguenave F."/>
            <person name="Postlethwait J.H."/>
            <person name="Manak J.R."/>
            <person name="Thompson E.M."/>
            <person name="Jaillon O."/>
            <person name="Du Pasquier L."/>
            <person name="Boudinot P."/>
            <person name="Liberles D.A."/>
            <person name="Volff J.N."/>
            <person name="Philippe H."/>
            <person name="Lenhard B."/>
            <person name="Roest Crollius H."/>
            <person name="Wincker P."/>
            <person name="Chourrout D."/>
        </authorList>
    </citation>
    <scope>NUCLEOTIDE SEQUENCE [LARGE SCALE GENOMIC DNA]</scope>
</reference>
<dbReference type="Gene3D" id="1.10.510.10">
    <property type="entry name" value="Transferase(Phosphotransferase) domain 1"/>
    <property type="match status" value="1"/>
</dbReference>
<comment type="similarity">
    <text evidence="2">Belongs to the protein kinase superfamily. TKL Ser/Thr protein kinase family. TGFB receptor subfamily.</text>
</comment>
<evidence type="ECO:0000256" key="7">
    <source>
        <dbReference type="ARBA" id="ARBA00022729"/>
    </source>
</evidence>
<evidence type="ECO:0000256" key="4">
    <source>
        <dbReference type="ARBA" id="ARBA00022527"/>
    </source>
</evidence>
<evidence type="ECO:0000256" key="9">
    <source>
        <dbReference type="ARBA" id="ARBA00022777"/>
    </source>
</evidence>
<evidence type="ECO:0000256" key="5">
    <source>
        <dbReference type="ARBA" id="ARBA00022679"/>
    </source>
</evidence>
<evidence type="ECO:0000256" key="2">
    <source>
        <dbReference type="ARBA" id="ARBA00009605"/>
    </source>
</evidence>
<dbReference type="InterPro" id="IPR000719">
    <property type="entry name" value="Prot_kinase_dom"/>
</dbReference>
<dbReference type="GO" id="GO:0043235">
    <property type="term" value="C:receptor complex"/>
    <property type="evidence" value="ECO:0007669"/>
    <property type="project" value="TreeGrafter"/>
</dbReference>
<dbReference type="GO" id="GO:0005524">
    <property type="term" value="F:ATP binding"/>
    <property type="evidence" value="ECO:0007669"/>
    <property type="project" value="UniProtKB-KW"/>
</dbReference>
<evidence type="ECO:0000256" key="1">
    <source>
        <dbReference type="ARBA" id="ARBA00004479"/>
    </source>
</evidence>
<evidence type="ECO:0000256" key="8">
    <source>
        <dbReference type="ARBA" id="ARBA00022741"/>
    </source>
</evidence>
<keyword evidence="12" id="KW-0472">Membrane</keyword>
<dbReference type="Proteomes" id="UP000011014">
    <property type="component" value="Unassembled WGS sequence"/>
</dbReference>
<accession>E4Z463</accession>
<comment type="subcellular location">
    <subcellularLocation>
        <location evidence="1">Membrane</location>
        <topology evidence="1">Single-pass type I membrane protein</topology>
    </subcellularLocation>
</comment>
<keyword evidence="9" id="KW-0418">Kinase</keyword>
<organism evidence="15">
    <name type="scientific">Oikopleura dioica</name>
    <name type="common">Tunicate</name>
    <dbReference type="NCBI Taxonomy" id="34765"/>
    <lineage>
        <taxon>Eukaryota</taxon>
        <taxon>Metazoa</taxon>
        <taxon>Chordata</taxon>
        <taxon>Tunicata</taxon>
        <taxon>Appendicularia</taxon>
        <taxon>Copelata</taxon>
        <taxon>Oikopleuridae</taxon>
        <taxon>Oikopleura</taxon>
    </lineage>
</organism>
<evidence type="ECO:0000256" key="13">
    <source>
        <dbReference type="ARBA" id="ARBA00023170"/>
    </source>
</evidence>
<keyword evidence="11" id="KW-1133">Transmembrane helix</keyword>
<dbReference type="SUPFAM" id="SSF56112">
    <property type="entry name" value="Protein kinase-like (PK-like)"/>
    <property type="match status" value="1"/>
</dbReference>
<dbReference type="GO" id="GO:0071363">
    <property type="term" value="P:cellular response to growth factor stimulus"/>
    <property type="evidence" value="ECO:0007669"/>
    <property type="project" value="TreeGrafter"/>
</dbReference>
<dbReference type="GO" id="GO:0005886">
    <property type="term" value="C:plasma membrane"/>
    <property type="evidence" value="ECO:0007669"/>
    <property type="project" value="TreeGrafter"/>
</dbReference>
<dbReference type="GO" id="GO:0004675">
    <property type="term" value="F:transmembrane receptor protein serine/threonine kinase activity"/>
    <property type="evidence" value="ECO:0007669"/>
    <property type="project" value="UniProtKB-EC"/>
</dbReference>
<evidence type="ECO:0000256" key="12">
    <source>
        <dbReference type="ARBA" id="ARBA00023136"/>
    </source>
</evidence>
<feature type="non-terminal residue" evidence="15">
    <location>
        <position position="1"/>
    </location>
</feature>
<keyword evidence="5" id="KW-0808">Transferase</keyword>
<keyword evidence="6" id="KW-0812">Transmembrane</keyword>
<evidence type="ECO:0000256" key="3">
    <source>
        <dbReference type="ARBA" id="ARBA00012401"/>
    </source>
</evidence>
<dbReference type="EC" id="2.7.11.30" evidence="3"/>
<name>E4Z463_OIKDI</name>
<dbReference type="EMBL" id="FN657212">
    <property type="protein sequence ID" value="CBY42491.1"/>
    <property type="molecule type" value="Genomic_DNA"/>
</dbReference>
<dbReference type="PANTHER" id="PTHR23255:SF71">
    <property type="entry name" value="RECEPTOR PROTEIN SERINE_THREONINE KINASE"/>
    <property type="match status" value="1"/>
</dbReference>
<evidence type="ECO:0000256" key="10">
    <source>
        <dbReference type="ARBA" id="ARBA00022840"/>
    </source>
</evidence>